<reference evidence="2 3" key="1">
    <citation type="submission" date="2017-08" db="EMBL/GenBank/DDBJ databases">
        <title>Infants hospitalized years apart are colonized by the same room-sourced microbial strains.</title>
        <authorList>
            <person name="Brooks B."/>
            <person name="Olm M.R."/>
            <person name="Firek B.A."/>
            <person name="Baker R."/>
            <person name="Thomas B.C."/>
            <person name="Morowitz M.J."/>
            <person name="Banfield J.F."/>
        </authorList>
    </citation>
    <scope>NUCLEOTIDE SEQUENCE [LARGE SCALE GENOMIC DNA]</scope>
    <source>
        <strain evidence="2">S2_005_003_R2_42</strain>
    </source>
</reference>
<evidence type="ECO:0000259" key="1">
    <source>
        <dbReference type="Pfam" id="PF06983"/>
    </source>
</evidence>
<dbReference type="Gene3D" id="3.10.180.10">
    <property type="entry name" value="2,3-Dihydroxybiphenyl 1,2-Dioxygenase, domain 1"/>
    <property type="match status" value="1"/>
</dbReference>
<sequence length="141" mass="15159">MQLNAYLNFDGRCAEAFALYARVLNGKLDLVQATPGSPMAEHVPPDWGDRVLHVCLTAGDAVLMGSDCPPGQFQPAQGMQVNIGVDDVAEAERIFGALSDGATILMPLAETFWAQRFGMLVDRFGTPWMVNCLKPCTDAAA</sequence>
<protein>
    <submittedName>
        <fullName evidence="2">VOC family protein</fullName>
    </submittedName>
</protein>
<dbReference type="InterPro" id="IPR028973">
    <property type="entry name" value="PhnB-like"/>
</dbReference>
<organism evidence="2 3">
    <name type="scientific">Rhodanobacter denitrificans</name>
    <dbReference type="NCBI Taxonomy" id="666685"/>
    <lineage>
        <taxon>Bacteria</taxon>
        <taxon>Pseudomonadati</taxon>
        <taxon>Pseudomonadota</taxon>
        <taxon>Gammaproteobacteria</taxon>
        <taxon>Lysobacterales</taxon>
        <taxon>Rhodanobacteraceae</taxon>
        <taxon>Rhodanobacter</taxon>
    </lineage>
</organism>
<dbReference type="EMBL" id="QFPO01000024">
    <property type="protein sequence ID" value="PZQ09773.1"/>
    <property type="molecule type" value="Genomic_DNA"/>
</dbReference>
<comment type="caution">
    <text evidence="2">The sequence shown here is derived from an EMBL/GenBank/DDBJ whole genome shotgun (WGS) entry which is preliminary data.</text>
</comment>
<name>A0A2W5LXI0_9GAMM</name>
<dbReference type="Pfam" id="PF06983">
    <property type="entry name" value="3-dmu-9_3-mt"/>
    <property type="match status" value="1"/>
</dbReference>
<dbReference type="SUPFAM" id="SSF54593">
    <property type="entry name" value="Glyoxalase/Bleomycin resistance protein/Dihydroxybiphenyl dioxygenase"/>
    <property type="match status" value="1"/>
</dbReference>
<dbReference type="PANTHER" id="PTHR33990">
    <property type="entry name" value="PROTEIN YJDN-RELATED"/>
    <property type="match status" value="1"/>
</dbReference>
<proteinExistence type="predicted"/>
<feature type="domain" description="PhnB-like" evidence="1">
    <location>
        <begin position="5"/>
        <end position="130"/>
    </location>
</feature>
<gene>
    <name evidence="2" type="ORF">DI564_16985</name>
</gene>
<dbReference type="Proteomes" id="UP000249046">
    <property type="component" value="Unassembled WGS sequence"/>
</dbReference>
<accession>A0A2W5LXI0</accession>
<evidence type="ECO:0000313" key="2">
    <source>
        <dbReference type="EMBL" id="PZQ09773.1"/>
    </source>
</evidence>
<evidence type="ECO:0000313" key="3">
    <source>
        <dbReference type="Proteomes" id="UP000249046"/>
    </source>
</evidence>
<dbReference type="PANTHER" id="PTHR33990:SF1">
    <property type="entry name" value="PROTEIN YJDN"/>
    <property type="match status" value="1"/>
</dbReference>
<dbReference type="AlphaFoldDB" id="A0A2W5LXI0"/>
<dbReference type="CDD" id="cd06588">
    <property type="entry name" value="PhnB_like"/>
    <property type="match status" value="1"/>
</dbReference>
<dbReference type="InterPro" id="IPR029068">
    <property type="entry name" value="Glyas_Bleomycin-R_OHBP_Dase"/>
</dbReference>